<dbReference type="eggNOG" id="ENOG502SP7Y">
    <property type="taxonomic scope" value="Eukaryota"/>
</dbReference>
<dbReference type="PANTHER" id="PTHR28013">
    <property type="entry name" value="PROTEIN DCV1-RELATED"/>
    <property type="match status" value="1"/>
</dbReference>
<keyword evidence="3" id="KW-1185">Reference proteome</keyword>
<gene>
    <name evidence="2" type="ORF">PIIN_07396</name>
</gene>
<dbReference type="Pfam" id="PF06687">
    <property type="entry name" value="SUR7"/>
    <property type="match status" value="1"/>
</dbReference>
<dbReference type="InParanoid" id="G4TQ49"/>
<dbReference type="Proteomes" id="UP000007148">
    <property type="component" value="Unassembled WGS sequence"/>
</dbReference>
<dbReference type="GO" id="GO:0032153">
    <property type="term" value="C:cell division site"/>
    <property type="evidence" value="ECO:0007669"/>
    <property type="project" value="TreeGrafter"/>
</dbReference>
<proteinExistence type="predicted"/>
<feature type="transmembrane region" description="Helical" evidence="1">
    <location>
        <begin position="144"/>
        <end position="171"/>
    </location>
</feature>
<dbReference type="InterPro" id="IPR051380">
    <property type="entry name" value="pH-response_reg_palI/RIM9"/>
</dbReference>
<protein>
    <submittedName>
        <fullName evidence="2">Uncharacterized protein</fullName>
    </submittedName>
</protein>
<dbReference type="OrthoDB" id="3881at2759"/>
<dbReference type="InterPro" id="IPR009571">
    <property type="entry name" value="SUR7/Rim9-like_fungi"/>
</dbReference>
<feature type="transmembrane region" description="Helical" evidence="1">
    <location>
        <begin position="108"/>
        <end position="132"/>
    </location>
</feature>
<feature type="transmembrane region" description="Helical" evidence="1">
    <location>
        <begin position="200"/>
        <end position="228"/>
    </location>
</feature>
<name>G4TQ49_SERID</name>
<accession>G4TQ49</accession>
<evidence type="ECO:0000256" key="1">
    <source>
        <dbReference type="SAM" id="Phobius"/>
    </source>
</evidence>
<dbReference type="GO" id="GO:0005886">
    <property type="term" value="C:plasma membrane"/>
    <property type="evidence" value="ECO:0007669"/>
    <property type="project" value="InterPro"/>
</dbReference>
<comment type="caution">
    <text evidence="2">The sequence shown here is derived from an EMBL/GenBank/DDBJ whole genome shotgun (WGS) entry which is preliminary data.</text>
</comment>
<dbReference type="EMBL" id="CAFZ01000225">
    <property type="protein sequence ID" value="CCA73442.1"/>
    <property type="molecule type" value="Genomic_DNA"/>
</dbReference>
<dbReference type="OMA" id="APNITIC"/>
<reference evidence="2 3" key="1">
    <citation type="journal article" date="2011" name="PLoS Pathog.">
        <title>Endophytic Life Strategies Decoded by Genome and Transcriptome Analyses of the Mutualistic Root Symbiont Piriformospora indica.</title>
        <authorList>
            <person name="Zuccaro A."/>
            <person name="Lahrmann U."/>
            <person name="Guldener U."/>
            <person name="Langen G."/>
            <person name="Pfiffi S."/>
            <person name="Biedenkopf D."/>
            <person name="Wong P."/>
            <person name="Samans B."/>
            <person name="Grimm C."/>
            <person name="Basiewicz M."/>
            <person name="Murat C."/>
            <person name="Martin F."/>
            <person name="Kogel K.H."/>
        </authorList>
    </citation>
    <scope>NUCLEOTIDE SEQUENCE [LARGE SCALE GENOMIC DNA]</scope>
    <source>
        <strain evidence="2 3">DSM 11827</strain>
    </source>
</reference>
<keyword evidence="1" id="KW-0812">Transmembrane</keyword>
<dbReference type="STRING" id="1109443.G4TQ49"/>
<evidence type="ECO:0000313" key="2">
    <source>
        <dbReference type="EMBL" id="CCA73442.1"/>
    </source>
</evidence>
<dbReference type="AlphaFoldDB" id="G4TQ49"/>
<organism evidence="2 3">
    <name type="scientific">Serendipita indica (strain DSM 11827)</name>
    <name type="common">Root endophyte fungus</name>
    <name type="synonym">Piriformospora indica</name>
    <dbReference type="NCBI Taxonomy" id="1109443"/>
    <lineage>
        <taxon>Eukaryota</taxon>
        <taxon>Fungi</taxon>
        <taxon>Dikarya</taxon>
        <taxon>Basidiomycota</taxon>
        <taxon>Agaricomycotina</taxon>
        <taxon>Agaricomycetes</taxon>
        <taxon>Sebacinales</taxon>
        <taxon>Serendipitaceae</taxon>
        <taxon>Serendipita</taxon>
    </lineage>
</organism>
<feature type="transmembrane region" description="Helical" evidence="1">
    <location>
        <begin position="12"/>
        <end position="37"/>
    </location>
</feature>
<evidence type="ECO:0000313" key="3">
    <source>
        <dbReference type="Proteomes" id="UP000007148"/>
    </source>
</evidence>
<keyword evidence="1" id="KW-1133">Transmembrane helix</keyword>
<sequence>MALRAKTDRRYLFYFAPVFLILALLLQLFVSLSLPIIKPLYLFSLHIQTSAVEVNKGELRFGLWGFCFLTELDEGWWDYGTCSTPRVGYTVDPAIISTLGLSPYLYDIITQVLVSFLVIHPVVATLTLLSLFPTFFPFSRFAQILSLILNIISAVLSTLVVAVDFAIVMIARNKLQALFPEASTISSLGMRFSLSFGNTVWMSVVAVVALWAAVIAGSIIVCSCIGYIEWDDVDAEQLNKEGKTQFWRKFHFWRHARPRGIRWRRHKPEDVEGKENPSN</sequence>
<dbReference type="GO" id="GO:0035838">
    <property type="term" value="C:growing cell tip"/>
    <property type="evidence" value="ECO:0007669"/>
    <property type="project" value="TreeGrafter"/>
</dbReference>
<dbReference type="HOGENOM" id="CLU_076420_1_0_1"/>
<dbReference type="PANTHER" id="PTHR28013:SF4">
    <property type="entry name" value="MARVEL DOMAIN-CONTAINING PROTEIN"/>
    <property type="match status" value="1"/>
</dbReference>
<keyword evidence="1" id="KW-0472">Membrane</keyword>